<gene>
    <name evidence="1" type="ORF">R3Q16_32425</name>
</gene>
<protein>
    <submittedName>
        <fullName evidence="1">Uncharacterized protein</fullName>
    </submittedName>
</protein>
<evidence type="ECO:0000313" key="1">
    <source>
        <dbReference type="EMBL" id="MDV6271323.1"/>
    </source>
</evidence>
<dbReference type="Proteomes" id="UP001185927">
    <property type="component" value="Unassembled WGS sequence"/>
</dbReference>
<sequence>MAKRRDVIKKINAEAKRQGMAFEVAREGANHPIEPDLTWLDTAGKPVTVIDAMYKTLTVGRLGPNADMCQLTAYCTALGLCEGDLVYAKGDVEPRVIGIVGADITICCHALDLALPPADVLTAVDALIDGIGRRLDIATD</sequence>
<name>A0ABU4C4M9_RHOGO</name>
<organism evidence="1 2">
    <name type="scientific">Rhodococcus globerulus</name>
    <dbReference type="NCBI Taxonomy" id="33008"/>
    <lineage>
        <taxon>Bacteria</taxon>
        <taxon>Bacillati</taxon>
        <taxon>Actinomycetota</taxon>
        <taxon>Actinomycetes</taxon>
        <taxon>Mycobacteriales</taxon>
        <taxon>Nocardiaceae</taxon>
        <taxon>Rhodococcus</taxon>
    </lineage>
</organism>
<comment type="caution">
    <text evidence="1">The sequence shown here is derived from an EMBL/GenBank/DDBJ whole genome shotgun (WGS) entry which is preliminary data.</text>
</comment>
<keyword evidence="2" id="KW-1185">Reference proteome</keyword>
<dbReference type="RefSeq" id="WP_317545767.1">
    <property type="nucleotide sequence ID" value="NZ_JAWLKB010000039.1"/>
</dbReference>
<accession>A0ABU4C4M9</accession>
<proteinExistence type="predicted"/>
<dbReference type="Pfam" id="PF10117">
    <property type="entry name" value="McrBC"/>
    <property type="match status" value="1"/>
</dbReference>
<dbReference type="InterPro" id="IPR019292">
    <property type="entry name" value="McrC"/>
</dbReference>
<evidence type="ECO:0000313" key="2">
    <source>
        <dbReference type="Proteomes" id="UP001185927"/>
    </source>
</evidence>
<reference evidence="1 2" key="1">
    <citation type="submission" date="2023-10" db="EMBL/GenBank/DDBJ databases">
        <title>Development of a sustainable strategy for remediation of hydrocarbon-contaminated territories based on the waste exchange concept.</title>
        <authorList>
            <person name="Krivoruchko A."/>
        </authorList>
    </citation>
    <scope>NUCLEOTIDE SEQUENCE [LARGE SCALE GENOMIC DNA]</scope>
    <source>
        <strain evidence="1 2">IEGM 1203</strain>
    </source>
</reference>
<dbReference type="EMBL" id="JAWLKB010000039">
    <property type="protein sequence ID" value="MDV6271323.1"/>
    <property type="molecule type" value="Genomic_DNA"/>
</dbReference>